<dbReference type="Pfam" id="PF13041">
    <property type="entry name" value="PPR_2"/>
    <property type="match status" value="1"/>
</dbReference>
<evidence type="ECO:0008006" key="6">
    <source>
        <dbReference type="Google" id="ProtNLM"/>
    </source>
</evidence>
<dbReference type="Gene3D" id="1.25.40.10">
    <property type="entry name" value="Tetratricopeptide repeat domain"/>
    <property type="match status" value="1"/>
</dbReference>
<dbReference type="InterPro" id="IPR011990">
    <property type="entry name" value="TPR-like_helical_dom_sf"/>
</dbReference>
<dbReference type="PANTHER" id="PTHR47936">
    <property type="entry name" value="PPR_LONG DOMAIN-CONTAINING PROTEIN"/>
    <property type="match status" value="1"/>
</dbReference>
<dbReference type="Pfam" id="PF01535">
    <property type="entry name" value="PPR"/>
    <property type="match status" value="1"/>
</dbReference>
<evidence type="ECO:0000313" key="5">
    <source>
        <dbReference type="Proteomes" id="UP001154282"/>
    </source>
</evidence>
<dbReference type="Proteomes" id="UP001154282">
    <property type="component" value="Unassembled WGS sequence"/>
</dbReference>
<dbReference type="EMBL" id="CAMGYJ010000010">
    <property type="protein sequence ID" value="CAI0556444.1"/>
    <property type="molecule type" value="Genomic_DNA"/>
</dbReference>
<name>A0AAV0RFV0_9ROSI</name>
<dbReference type="AlphaFoldDB" id="A0AAV0RFV0"/>
<proteinExistence type="inferred from homology"/>
<keyword evidence="2" id="KW-0677">Repeat</keyword>
<dbReference type="PANTHER" id="PTHR47936:SF3">
    <property type="entry name" value="PENTACOTRIPEPTIDE-REPEAT REGION OF PRORP DOMAIN-CONTAINING PROTEIN"/>
    <property type="match status" value="1"/>
</dbReference>
<gene>
    <name evidence="4" type="ORF">LITE_LOCUS47976</name>
</gene>
<feature type="repeat" description="PPR" evidence="3">
    <location>
        <begin position="387"/>
        <end position="421"/>
    </location>
</feature>
<dbReference type="InterPro" id="IPR002885">
    <property type="entry name" value="PPR_rpt"/>
</dbReference>
<evidence type="ECO:0000256" key="2">
    <source>
        <dbReference type="ARBA" id="ARBA00022737"/>
    </source>
</evidence>
<evidence type="ECO:0000256" key="1">
    <source>
        <dbReference type="ARBA" id="ARBA00007626"/>
    </source>
</evidence>
<reference evidence="4" key="1">
    <citation type="submission" date="2022-08" db="EMBL/GenBank/DDBJ databases">
        <authorList>
            <person name="Gutierrez-Valencia J."/>
        </authorList>
    </citation>
    <scope>NUCLEOTIDE SEQUENCE</scope>
</reference>
<comment type="similarity">
    <text evidence="1">Belongs to the PPR family. P subfamily.</text>
</comment>
<accession>A0AAV0RFV0</accession>
<dbReference type="NCBIfam" id="TIGR00756">
    <property type="entry name" value="PPR"/>
    <property type="match status" value="1"/>
</dbReference>
<dbReference type="PROSITE" id="PS51375">
    <property type="entry name" value="PPR"/>
    <property type="match status" value="2"/>
</dbReference>
<sequence>MGVSIVSQKTLRSLSESHPSISTLLSHLSVSRSDPSRKPSENPLSDSFPTPFPLYSFILSIGSFFYLSEGKAGSFRSSQSNPSTDGSSSWMCSESLGFSRRNRYSSSVLNPVTHGGCFRCYSASASAADDPESRRSLAKVFRQKPKLIPFWNIVALVRNGDGDLDSELDSMNLSLDFKSAREILRVLNQDKVSALGFFDWLQDTHHGLMRNSCLCNLMIDNCGRCDDYETMRSLLVRFSSEGIALTKEAFQFLALRFRDEGVSVEEAIRTVVRILEEVKGGVYATGMQSLIEMLASSVSFDMAKLVIRLSDMRVSYYSILIKEMCKKQEYQKARDAMGEMREAHRDYTIDFERHIYNYMISTMLKAGQEDSAHEALQEMMSKGCPPDALTFEIFICDCVAKERFSTGIKFFDHMVEAGIEPRQSTHAAVIKLLFNVEQYDEAYKYVVSVSDRFKNSGNQAYSTLAELHRRKSNLVTSKDILCTMMNKGLAPDPNIYGTVLRSLKSSRWKQQATDLENQYKRLQLAA</sequence>
<keyword evidence="5" id="KW-1185">Reference proteome</keyword>
<comment type="caution">
    <text evidence="4">The sequence shown here is derived from an EMBL/GenBank/DDBJ whole genome shotgun (WGS) entry which is preliminary data.</text>
</comment>
<evidence type="ECO:0000313" key="4">
    <source>
        <dbReference type="EMBL" id="CAI0556444.1"/>
    </source>
</evidence>
<protein>
    <recommendedName>
        <fullName evidence="6">Pentatricopeptide repeat-containing protein</fullName>
    </recommendedName>
</protein>
<organism evidence="4 5">
    <name type="scientific">Linum tenue</name>
    <dbReference type="NCBI Taxonomy" id="586396"/>
    <lineage>
        <taxon>Eukaryota</taxon>
        <taxon>Viridiplantae</taxon>
        <taxon>Streptophyta</taxon>
        <taxon>Embryophyta</taxon>
        <taxon>Tracheophyta</taxon>
        <taxon>Spermatophyta</taxon>
        <taxon>Magnoliopsida</taxon>
        <taxon>eudicotyledons</taxon>
        <taxon>Gunneridae</taxon>
        <taxon>Pentapetalae</taxon>
        <taxon>rosids</taxon>
        <taxon>fabids</taxon>
        <taxon>Malpighiales</taxon>
        <taxon>Linaceae</taxon>
        <taxon>Linum</taxon>
    </lineage>
</organism>
<evidence type="ECO:0000256" key="3">
    <source>
        <dbReference type="PROSITE-ProRule" id="PRU00708"/>
    </source>
</evidence>
<feature type="repeat" description="PPR" evidence="3">
    <location>
        <begin position="352"/>
        <end position="386"/>
    </location>
</feature>